<dbReference type="GO" id="GO:0003677">
    <property type="term" value="F:DNA binding"/>
    <property type="evidence" value="ECO:0007669"/>
    <property type="project" value="InterPro"/>
</dbReference>
<evidence type="ECO:0000313" key="2">
    <source>
        <dbReference type="EMBL" id="PPK29305.1"/>
    </source>
</evidence>
<proteinExistence type="predicted"/>
<organism evidence="2 3">
    <name type="scientific">Legionella pneumophila</name>
    <dbReference type="NCBI Taxonomy" id="446"/>
    <lineage>
        <taxon>Bacteria</taxon>
        <taxon>Pseudomonadati</taxon>
        <taxon>Pseudomonadota</taxon>
        <taxon>Gammaproteobacteria</taxon>
        <taxon>Legionellales</taxon>
        <taxon>Legionellaceae</taxon>
        <taxon>Legionella</taxon>
    </lineage>
</organism>
<dbReference type="EMBL" id="PQWY01000018">
    <property type="protein sequence ID" value="PPK29305.1"/>
    <property type="molecule type" value="Genomic_DNA"/>
</dbReference>
<evidence type="ECO:0000256" key="1">
    <source>
        <dbReference type="SAM" id="Phobius"/>
    </source>
</evidence>
<keyword evidence="1" id="KW-1133">Transmembrane helix</keyword>
<comment type="caution">
    <text evidence="2">The sequence shown here is derived from an EMBL/GenBank/DDBJ whole genome shotgun (WGS) entry which is preliminary data.</text>
</comment>
<name>A0A2S6EVU7_LEGPN</name>
<evidence type="ECO:0000313" key="3">
    <source>
        <dbReference type="Proteomes" id="UP000239239"/>
    </source>
</evidence>
<reference evidence="2 3" key="1">
    <citation type="submission" date="2018-02" db="EMBL/GenBank/DDBJ databases">
        <title>Draft genome sequences of four Legionella pneumophila clinical strains isolated in Ontario.</title>
        <authorList>
            <person name="Fortuna A."/>
            <person name="Ramnarine R."/>
            <person name="Li A."/>
            <person name="Frantz C."/>
            <person name="Mallo G."/>
        </authorList>
    </citation>
    <scope>NUCLEOTIDE SEQUENCE [LARGE SCALE GENOMIC DNA]</scope>
    <source>
        <strain evidence="2 3">LG61</strain>
    </source>
</reference>
<keyword evidence="1" id="KW-0472">Membrane</keyword>
<dbReference type="InterPro" id="IPR036515">
    <property type="entry name" value="Transposase_17_sf"/>
</dbReference>
<dbReference type="GO" id="GO:0006313">
    <property type="term" value="P:DNA transposition"/>
    <property type="evidence" value="ECO:0007669"/>
    <property type="project" value="InterPro"/>
</dbReference>
<dbReference type="Proteomes" id="UP000239239">
    <property type="component" value="Unassembled WGS sequence"/>
</dbReference>
<dbReference type="Gene3D" id="3.30.70.1290">
    <property type="entry name" value="Transposase IS200-like"/>
    <property type="match status" value="1"/>
</dbReference>
<gene>
    <name evidence="2" type="ORF">C3928_13150</name>
</gene>
<sequence>MGNTFLPFAFIRILWIIYFWMNMYQQILRYNLLIVSHQGYLYTSGAFRKPCYIHFNPVKHDYVQKASDWKYFSIHRSIQKGIISSDWACFDTLQTMNQFGE</sequence>
<dbReference type="AlphaFoldDB" id="A0A2S6EVU7"/>
<protein>
    <submittedName>
        <fullName evidence="2">Uncharacterized protein</fullName>
    </submittedName>
</protein>
<accession>A0A2S6EVU7</accession>
<keyword evidence="1" id="KW-0812">Transmembrane</keyword>
<feature type="transmembrane region" description="Helical" evidence="1">
    <location>
        <begin position="6"/>
        <end position="24"/>
    </location>
</feature>
<dbReference type="GO" id="GO:0004803">
    <property type="term" value="F:transposase activity"/>
    <property type="evidence" value="ECO:0007669"/>
    <property type="project" value="InterPro"/>
</dbReference>